<gene>
    <name evidence="3" type="ORF">HNQ60_002096</name>
</gene>
<organism evidence="3 4">
    <name type="scientific">Povalibacter uvarum</name>
    <dbReference type="NCBI Taxonomy" id="732238"/>
    <lineage>
        <taxon>Bacteria</taxon>
        <taxon>Pseudomonadati</taxon>
        <taxon>Pseudomonadota</taxon>
        <taxon>Gammaproteobacteria</taxon>
        <taxon>Steroidobacterales</taxon>
        <taxon>Steroidobacteraceae</taxon>
        <taxon>Povalibacter</taxon>
    </lineage>
</organism>
<dbReference type="InterPro" id="IPR049450">
    <property type="entry name" value="ACOT8-like_C"/>
</dbReference>
<dbReference type="RefSeq" id="WP_184331351.1">
    <property type="nucleotide sequence ID" value="NZ_JACHHZ010000002.1"/>
</dbReference>
<proteinExistence type="predicted"/>
<evidence type="ECO:0000313" key="4">
    <source>
        <dbReference type="Proteomes" id="UP000588068"/>
    </source>
</evidence>
<protein>
    <submittedName>
        <fullName evidence="3">Acyl-CoA thioesterase</fullName>
    </submittedName>
</protein>
<keyword evidence="4" id="KW-1185">Reference proteome</keyword>
<dbReference type="Gene3D" id="2.40.160.210">
    <property type="entry name" value="Acyl-CoA thioesterase, double hotdog domain"/>
    <property type="match status" value="1"/>
</dbReference>
<dbReference type="Pfam" id="PF20789">
    <property type="entry name" value="4HBT_3C"/>
    <property type="match status" value="1"/>
</dbReference>
<evidence type="ECO:0000259" key="1">
    <source>
        <dbReference type="Pfam" id="PF13622"/>
    </source>
</evidence>
<feature type="domain" description="Acyl-CoA thioesterase-like C-terminal" evidence="2">
    <location>
        <begin position="129"/>
        <end position="260"/>
    </location>
</feature>
<dbReference type="EMBL" id="JACHHZ010000002">
    <property type="protein sequence ID" value="MBB6093218.1"/>
    <property type="molecule type" value="Genomic_DNA"/>
</dbReference>
<dbReference type="InterPro" id="IPR042171">
    <property type="entry name" value="Acyl-CoA_hotdog"/>
</dbReference>
<dbReference type="Proteomes" id="UP000588068">
    <property type="component" value="Unassembled WGS sequence"/>
</dbReference>
<reference evidence="3 4" key="1">
    <citation type="submission" date="2020-08" db="EMBL/GenBank/DDBJ databases">
        <title>Genomic Encyclopedia of Type Strains, Phase IV (KMG-IV): sequencing the most valuable type-strain genomes for metagenomic binning, comparative biology and taxonomic classification.</title>
        <authorList>
            <person name="Goeker M."/>
        </authorList>
    </citation>
    <scope>NUCLEOTIDE SEQUENCE [LARGE SCALE GENOMIC DNA]</scope>
    <source>
        <strain evidence="3 4">DSM 26723</strain>
    </source>
</reference>
<dbReference type="InterPro" id="IPR029069">
    <property type="entry name" value="HotDog_dom_sf"/>
</dbReference>
<dbReference type="Pfam" id="PF13622">
    <property type="entry name" value="4HBT_3"/>
    <property type="match status" value="1"/>
</dbReference>
<evidence type="ECO:0000259" key="2">
    <source>
        <dbReference type="Pfam" id="PF20789"/>
    </source>
</evidence>
<sequence length="262" mass="28316">MTLSEILQTIRGDGSTFQVTVTDDWGQGRAMFGGLIAAVGNEVLRKLVPQDRLLRSLQTTFVGPATAGTWQINARVLRVGKAVTIAHCDVLDGGQVAATVVGVYGGPRASAVKLKPEPTPAPRGVDEAREVQFKDGAPQFLQHFAVRWVQGAKPFSGSPRTPTKAFIRHRDPTPLTESHVVALIDCIPTPAMSMFLAPAPSSSLVWTLEFFDHRFDFPPDAWWRIDTDLDAAGDGYVNQTGVLNAPDGKPVALTRQLFAVFG</sequence>
<dbReference type="SUPFAM" id="SSF54637">
    <property type="entry name" value="Thioesterase/thiol ester dehydrase-isomerase"/>
    <property type="match status" value="2"/>
</dbReference>
<accession>A0A841HLY8</accession>
<comment type="caution">
    <text evidence="3">The sequence shown here is derived from an EMBL/GenBank/DDBJ whole genome shotgun (WGS) entry which is preliminary data.</text>
</comment>
<feature type="domain" description="Acyl-CoA thioesterase-like N-terminal HotDog" evidence="1">
    <location>
        <begin position="22"/>
        <end position="104"/>
    </location>
</feature>
<dbReference type="InterPro" id="IPR049449">
    <property type="entry name" value="TesB_ACOT8-like_N"/>
</dbReference>
<name>A0A841HLY8_9GAMM</name>
<evidence type="ECO:0000313" key="3">
    <source>
        <dbReference type="EMBL" id="MBB6093218.1"/>
    </source>
</evidence>
<dbReference type="AlphaFoldDB" id="A0A841HLY8"/>